<dbReference type="PROSITE" id="PS50262">
    <property type="entry name" value="G_PROTEIN_RECEP_F1_2"/>
    <property type="match status" value="1"/>
</dbReference>
<dbReference type="EMBL" id="HACG01013903">
    <property type="protein sequence ID" value="CEK60768.1"/>
    <property type="molecule type" value="Transcribed_RNA"/>
</dbReference>
<reference evidence="11" key="1">
    <citation type="submission" date="2014-12" db="EMBL/GenBank/DDBJ databases">
        <title>Insight into the proteome of Arion vulgaris.</title>
        <authorList>
            <person name="Aradska J."/>
            <person name="Bulat T."/>
            <person name="Smidak R."/>
            <person name="Sarate P."/>
            <person name="Gangsoo J."/>
            <person name="Sialana F."/>
            <person name="Bilban M."/>
            <person name="Lubec G."/>
        </authorList>
    </citation>
    <scope>NUCLEOTIDE SEQUENCE</scope>
    <source>
        <tissue evidence="11">Skin</tissue>
    </source>
</reference>
<feature type="transmembrane region" description="Helical" evidence="9">
    <location>
        <begin position="117"/>
        <end position="138"/>
    </location>
</feature>
<dbReference type="PANTHER" id="PTHR24249">
    <property type="entry name" value="HISTAMINE RECEPTOR-RELATED G-PROTEIN COUPLED RECEPTOR"/>
    <property type="match status" value="1"/>
</dbReference>
<evidence type="ECO:0000256" key="7">
    <source>
        <dbReference type="ARBA" id="ARBA00023170"/>
    </source>
</evidence>
<gene>
    <name evidence="11" type="primary">ORF40326</name>
</gene>
<dbReference type="AlphaFoldDB" id="A0A0B6YX22"/>
<dbReference type="Pfam" id="PF00001">
    <property type="entry name" value="7tm_1"/>
    <property type="match status" value="1"/>
</dbReference>
<keyword evidence="5" id="KW-0297">G-protein coupled receptor</keyword>
<evidence type="ECO:0000313" key="11">
    <source>
        <dbReference type="EMBL" id="CEK60768.1"/>
    </source>
</evidence>
<keyword evidence="8" id="KW-0807">Transducer</keyword>
<dbReference type="InterPro" id="IPR050569">
    <property type="entry name" value="TAAR"/>
</dbReference>
<dbReference type="InterPro" id="IPR000276">
    <property type="entry name" value="GPCR_Rhodpsn"/>
</dbReference>
<accession>A0A0B6YX22</accession>
<keyword evidence="4 9" id="KW-1133">Transmembrane helix</keyword>
<dbReference type="GO" id="GO:0004930">
    <property type="term" value="F:G protein-coupled receptor activity"/>
    <property type="evidence" value="ECO:0007669"/>
    <property type="project" value="UniProtKB-KW"/>
</dbReference>
<keyword evidence="3 9" id="KW-0812">Transmembrane</keyword>
<evidence type="ECO:0000256" key="9">
    <source>
        <dbReference type="SAM" id="Phobius"/>
    </source>
</evidence>
<evidence type="ECO:0000256" key="1">
    <source>
        <dbReference type="ARBA" id="ARBA00004651"/>
    </source>
</evidence>
<evidence type="ECO:0000256" key="8">
    <source>
        <dbReference type="ARBA" id="ARBA00023224"/>
    </source>
</evidence>
<feature type="non-terminal residue" evidence="11">
    <location>
        <position position="1"/>
    </location>
</feature>
<dbReference type="PROSITE" id="PS00237">
    <property type="entry name" value="G_PROTEIN_RECEP_F1_1"/>
    <property type="match status" value="1"/>
</dbReference>
<feature type="domain" description="G-protein coupled receptors family 1 profile" evidence="10">
    <location>
        <begin position="1"/>
        <end position="92"/>
    </location>
</feature>
<dbReference type="InterPro" id="IPR017452">
    <property type="entry name" value="GPCR_Rhodpsn_7TM"/>
</dbReference>
<evidence type="ECO:0000256" key="2">
    <source>
        <dbReference type="ARBA" id="ARBA00022475"/>
    </source>
</evidence>
<evidence type="ECO:0000256" key="3">
    <source>
        <dbReference type="ARBA" id="ARBA00022692"/>
    </source>
</evidence>
<keyword evidence="2" id="KW-1003">Cell membrane</keyword>
<evidence type="ECO:0000256" key="6">
    <source>
        <dbReference type="ARBA" id="ARBA00023136"/>
    </source>
</evidence>
<evidence type="ECO:0000256" key="4">
    <source>
        <dbReference type="ARBA" id="ARBA00022989"/>
    </source>
</evidence>
<sequence length="147" mass="16839">ASLAASDMIYSCHGIRYSLVTNHLETSCESLNREFIFFSKLTSASNYANIFLVSLERWFYICQPFLHHRWLSPKITASGVGIAWLMALLLNIDILVVSEKNYQHLIDIKLNAVYPGLHFTISLFLGVMYVHVAIIARYQLRAVNKTR</sequence>
<dbReference type="GO" id="GO:0005886">
    <property type="term" value="C:plasma membrane"/>
    <property type="evidence" value="ECO:0007669"/>
    <property type="project" value="UniProtKB-SubCell"/>
</dbReference>
<name>A0A0B6YX22_9EUPU</name>
<keyword evidence="6 9" id="KW-0472">Membrane</keyword>
<protein>
    <recommendedName>
        <fullName evidence="10">G-protein coupled receptors family 1 profile domain-containing protein</fullName>
    </recommendedName>
</protein>
<dbReference type="SUPFAM" id="SSF81321">
    <property type="entry name" value="Family A G protein-coupled receptor-like"/>
    <property type="match status" value="1"/>
</dbReference>
<dbReference type="CDD" id="cd00637">
    <property type="entry name" value="7tm_classA_rhodopsin-like"/>
    <property type="match status" value="1"/>
</dbReference>
<keyword evidence="7" id="KW-0675">Receptor</keyword>
<dbReference type="Gene3D" id="1.20.1070.10">
    <property type="entry name" value="Rhodopsin 7-helix transmembrane proteins"/>
    <property type="match status" value="1"/>
</dbReference>
<dbReference type="PANTHER" id="PTHR24249:SF372">
    <property type="entry name" value="G-PROTEIN COUPLED RECEPTORS FAMILY 1 PROFILE DOMAIN-CONTAINING PROTEIN"/>
    <property type="match status" value="1"/>
</dbReference>
<proteinExistence type="predicted"/>
<feature type="non-terminal residue" evidence="11">
    <location>
        <position position="147"/>
    </location>
</feature>
<evidence type="ECO:0000259" key="10">
    <source>
        <dbReference type="PROSITE" id="PS50262"/>
    </source>
</evidence>
<organism evidence="11">
    <name type="scientific">Arion vulgaris</name>
    <dbReference type="NCBI Taxonomy" id="1028688"/>
    <lineage>
        <taxon>Eukaryota</taxon>
        <taxon>Metazoa</taxon>
        <taxon>Spiralia</taxon>
        <taxon>Lophotrochozoa</taxon>
        <taxon>Mollusca</taxon>
        <taxon>Gastropoda</taxon>
        <taxon>Heterobranchia</taxon>
        <taxon>Euthyneura</taxon>
        <taxon>Panpulmonata</taxon>
        <taxon>Eupulmonata</taxon>
        <taxon>Stylommatophora</taxon>
        <taxon>Helicina</taxon>
        <taxon>Arionoidea</taxon>
        <taxon>Arionidae</taxon>
        <taxon>Arion</taxon>
    </lineage>
</organism>
<feature type="transmembrane region" description="Helical" evidence="9">
    <location>
        <begin position="75"/>
        <end position="97"/>
    </location>
</feature>
<evidence type="ECO:0000256" key="5">
    <source>
        <dbReference type="ARBA" id="ARBA00023040"/>
    </source>
</evidence>
<comment type="subcellular location">
    <subcellularLocation>
        <location evidence="1">Cell membrane</location>
        <topology evidence="1">Multi-pass membrane protein</topology>
    </subcellularLocation>
</comment>